<keyword evidence="1" id="KW-0812">Transmembrane</keyword>
<dbReference type="EMBL" id="CP129971">
    <property type="protein sequence ID" value="WKK75858.2"/>
    <property type="molecule type" value="Genomic_DNA"/>
</dbReference>
<evidence type="ECO:0000313" key="3">
    <source>
        <dbReference type="Proteomes" id="UP001230496"/>
    </source>
</evidence>
<accession>A0AA49J8N8</accession>
<keyword evidence="1" id="KW-1133">Transmembrane helix</keyword>
<reference evidence="2 3" key="1">
    <citation type="submission" date="2023-08" db="EMBL/GenBank/DDBJ databases">
        <title>Comparative genomics and taxonomic characterization of three novel marine species of genus Marivirga.</title>
        <authorList>
            <person name="Muhammad N."/>
            <person name="Kim S.-G."/>
        </authorList>
    </citation>
    <scope>NUCLEOTIDE SEQUENCE [LARGE SCALE GENOMIC DNA]</scope>
    <source>
        <strain evidence="2 3">BDSF4-3</strain>
    </source>
</reference>
<dbReference type="KEGG" id="msaa:QYS49_31355"/>
<protein>
    <recommendedName>
        <fullName evidence="4">DUF3592 domain-containing protein</fullName>
    </recommendedName>
</protein>
<keyword evidence="3" id="KW-1185">Reference proteome</keyword>
<dbReference type="RefSeq" id="WP_308350927.1">
    <property type="nucleotide sequence ID" value="NZ_CP129971.1"/>
</dbReference>
<proteinExistence type="predicted"/>
<evidence type="ECO:0000313" key="2">
    <source>
        <dbReference type="EMBL" id="WKK75858.2"/>
    </source>
</evidence>
<feature type="transmembrane region" description="Helical" evidence="1">
    <location>
        <begin position="119"/>
        <end position="141"/>
    </location>
</feature>
<organism evidence="2 3">
    <name type="scientific">Marivirga salinarum</name>
    <dbReference type="NCBI Taxonomy" id="3059078"/>
    <lineage>
        <taxon>Bacteria</taxon>
        <taxon>Pseudomonadati</taxon>
        <taxon>Bacteroidota</taxon>
        <taxon>Cytophagia</taxon>
        <taxon>Cytophagales</taxon>
        <taxon>Marivirgaceae</taxon>
        <taxon>Marivirga</taxon>
    </lineage>
</organism>
<name>A0AA49J8N8_9BACT</name>
<dbReference type="Proteomes" id="UP001230496">
    <property type="component" value="Chromosome"/>
</dbReference>
<sequence>MEKFWYWRIYYRFLPLGLIILLAGVILFSEKTKKLSQAKGYFSFYEKHNEYVKNCDCRMNKLKFFLTDETDPYYIRNPKKIKKIQNSDIKKGQLVQIFHKNRRIKQLIVNEENVFSRDIIFPLLLIIFGVMTILICAFYIFKRAKI</sequence>
<evidence type="ECO:0000256" key="1">
    <source>
        <dbReference type="SAM" id="Phobius"/>
    </source>
</evidence>
<feature type="transmembrane region" description="Helical" evidence="1">
    <location>
        <begin position="9"/>
        <end position="28"/>
    </location>
</feature>
<keyword evidence="1" id="KW-0472">Membrane</keyword>
<dbReference type="AlphaFoldDB" id="A0AA49J8N8"/>
<evidence type="ECO:0008006" key="4">
    <source>
        <dbReference type="Google" id="ProtNLM"/>
    </source>
</evidence>
<gene>
    <name evidence="2" type="ORF">QYS49_31355</name>
</gene>